<keyword evidence="2" id="KW-1185">Reference proteome</keyword>
<evidence type="ECO:0000313" key="2">
    <source>
        <dbReference type="Proteomes" id="UP001056978"/>
    </source>
</evidence>
<comment type="caution">
    <text evidence="1">The sequence shown here is derived from an EMBL/GenBank/DDBJ whole genome shotgun (WGS) entry which is preliminary data.</text>
</comment>
<sequence length="725" mass="84787">MPCINEGEPITPRIKFKTIEKFRDQKYISEQAYLVPENNGCAVYLSYELNRTLENVFNKYSTSGYMGVNGFIKMCYDYNLLPKYKNKDTLYYIFKSSKSSSSRNIEYKHFFQILQRLSAYLFRKLIMTEQEKLNVLIKHLTSLKNIRENVNHQKYNVGVQVSVKKESRGNNTVCDMVDECCGTVIETKSVGTLSHLTGIKDDISIGMDKKNNKLDINKDNINSFTLQSEKSEKLEIKERINEIEKKYSDTEDINKKLKEEIYNALKIIEEKNVEIEDINKNKSVQLEIEKEKVSELKNEIQKLQNEKHDFNLKVTERNSLLESKKSKHLTKGERFINTEISYLKLKRLLILPGEEEAELMKVFSIYSKYCGEIVEYVMSKTLCANFLATYYLLKKDEKNRTNGNIDIRTSEKLFNEVLYKKAILEKTDESGDVLTYFYFKLFLSAVGNYLYPELTERESFLEIVLNYVLFLKKNEDFIRWKEENTKVKTNNNKMIVACSNELTMFEDDIVGGYTSSEKSVTCNSVNKKGKIKLDMITTEKRRSGISKSGYSNSDNNNENLIVEKLQIGSFITDQSFEFIESSETKKKSKKLKEKKTKNKMEKINYNNNNNGNNSKYNYDINCLKKEGEHKGIGGYASFNENYKSIESYRSNDFHFSSRNEYRIKPLKLNHNFLTTPKKVHRNSTTANTKKNKIFQNFFPLYDIEGELWQMKSEKTKKFVPHFGNE</sequence>
<protein>
    <submittedName>
        <fullName evidence="1">Uncharacterized protein</fullName>
    </submittedName>
</protein>
<reference evidence="1" key="1">
    <citation type="submission" date="2022-06" db="EMBL/GenBank/DDBJ databases">
        <title>The First Complete Genome of the Simian Malaria Parasite Plasmodium brasilianum.</title>
        <authorList>
            <person name="Bajic M."/>
            <person name="Ravishankar S."/>
        </authorList>
    </citation>
    <scope>NUCLEOTIDE SEQUENCE</scope>
    <source>
        <strain evidence="1">Bolivian I</strain>
    </source>
</reference>
<proteinExistence type="predicted"/>
<organism evidence="1 2">
    <name type="scientific">Plasmodium brasilianum</name>
    <dbReference type="NCBI Taxonomy" id="5824"/>
    <lineage>
        <taxon>Eukaryota</taxon>
        <taxon>Sar</taxon>
        <taxon>Alveolata</taxon>
        <taxon>Apicomplexa</taxon>
        <taxon>Aconoidasida</taxon>
        <taxon>Haemosporida</taxon>
        <taxon>Plasmodiidae</taxon>
        <taxon>Plasmodium</taxon>
        <taxon>Plasmodium (Plasmodium)</taxon>
    </lineage>
</organism>
<dbReference type="Proteomes" id="UP001056978">
    <property type="component" value="Chromosome 14"/>
</dbReference>
<dbReference type="EMBL" id="CM043782">
    <property type="protein sequence ID" value="KAI4834927.1"/>
    <property type="molecule type" value="Genomic_DNA"/>
</dbReference>
<evidence type="ECO:0000313" key="1">
    <source>
        <dbReference type="EMBL" id="KAI4834927.1"/>
    </source>
</evidence>
<name>A0ACB9Y1F7_PLABR</name>
<gene>
    <name evidence="1" type="ORF">MKS88_005607</name>
</gene>
<accession>A0ACB9Y1F7</accession>